<evidence type="ECO:0000256" key="1">
    <source>
        <dbReference type="SAM" id="MobiDB-lite"/>
    </source>
</evidence>
<dbReference type="OrthoDB" id="10648326at2759"/>
<sequence>MKCAFAPPVCPANPPLEDECYWPKIQGVLDQGGCKVKANPMASMAARCCKVQNAQMQTSGQRSYPPPNCAELPPCVRCSFGHPKEKDKPKKKSKKSKESDISTLPQKDEDAKQFASPDGPFQSKKNCSSEVAKKPLKSRSFIFEEAKVKTVPDQTEIVGTTEDVKLQKSRSRSKKTKMIDTITTAPEKREEIFRKAVYDKVEKLQTRDHLVVPQCSSASRQIMPCTACLMDLLGTPAQPSGIPPAPGTTESDERCRLERIKASCTAFRVPSVCPQGCPCTDIPLFSDEEVDDDCPYLEHRPPPPPRGCPLSRLPDHPFVLDPRKTTLGGAAFDACKCPIIPGDCCYTLPGCPVHTIRSIIDCPTLNKT</sequence>
<proteinExistence type="predicted"/>
<reference evidence="2" key="1">
    <citation type="journal article" date="2021" name="Mol. Ecol. Resour.">
        <title>Apolygus lucorum genome provides insights into omnivorousness and mesophyll feeding.</title>
        <authorList>
            <person name="Liu Y."/>
            <person name="Liu H."/>
            <person name="Wang H."/>
            <person name="Huang T."/>
            <person name="Liu B."/>
            <person name="Yang B."/>
            <person name="Yin L."/>
            <person name="Li B."/>
            <person name="Zhang Y."/>
            <person name="Zhang S."/>
            <person name="Jiang F."/>
            <person name="Zhang X."/>
            <person name="Ren Y."/>
            <person name="Wang B."/>
            <person name="Wang S."/>
            <person name="Lu Y."/>
            <person name="Wu K."/>
            <person name="Fan W."/>
            <person name="Wang G."/>
        </authorList>
    </citation>
    <scope>NUCLEOTIDE SEQUENCE</scope>
    <source>
        <strain evidence="2">12Hb</strain>
    </source>
</reference>
<comment type="caution">
    <text evidence="2">The sequence shown here is derived from an EMBL/GenBank/DDBJ whole genome shotgun (WGS) entry which is preliminary data.</text>
</comment>
<evidence type="ECO:0000313" key="2">
    <source>
        <dbReference type="EMBL" id="KAF6204510.1"/>
    </source>
</evidence>
<accession>A0A8S9X5Z0</accession>
<name>A0A8S9X5Z0_APOLU</name>
<organism evidence="2 3">
    <name type="scientific">Apolygus lucorum</name>
    <name type="common">Small green plant bug</name>
    <name type="synonym">Lygocoris lucorum</name>
    <dbReference type="NCBI Taxonomy" id="248454"/>
    <lineage>
        <taxon>Eukaryota</taxon>
        <taxon>Metazoa</taxon>
        <taxon>Ecdysozoa</taxon>
        <taxon>Arthropoda</taxon>
        <taxon>Hexapoda</taxon>
        <taxon>Insecta</taxon>
        <taxon>Pterygota</taxon>
        <taxon>Neoptera</taxon>
        <taxon>Paraneoptera</taxon>
        <taxon>Hemiptera</taxon>
        <taxon>Heteroptera</taxon>
        <taxon>Panheteroptera</taxon>
        <taxon>Cimicomorpha</taxon>
        <taxon>Miridae</taxon>
        <taxon>Mirini</taxon>
        <taxon>Apolygus</taxon>
    </lineage>
</organism>
<feature type="compositionally biased region" description="Basic and acidic residues" evidence="1">
    <location>
        <begin position="96"/>
        <end position="112"/>
    </location>
</feature>
<feature type="region of interest" description="Disordered" evidence="1">
    <location>
        <begin position="82"/>
        <end position="129"/>
    </location>
</feature>
<gene>
    <name evidence="2" type="ORF">GE061_002852</name>
</gene>
<dbReference type="Proteomes" id="UP000466442">
    <property type="component" value="Unassembled WGS sequence"/>
</dbReference>
<keyword evidence="3" id="KW-1185">Reference proteome</keyword>
<protein>
    <submittedName>
        <fullName evidence="2">Uncharacterized protein</fullName>
    </submittedName>
</protein>
<evidence type="ECO:0000313" key="3">
    <source>
        <dbReference type="Proteomes" id="UP000466442"/>
    </source>
</evidence>
<dbReference type="EMBL" id="WIXP02000010">
    <property type="protein sequence ID" value="KAF6204510.1"/>
    <property type="molecule type" value="Genomic_DNA"/>
</dbReference>
<dbReference type="AlphaFoldDB" id="A0A8S9X5Z0"/>